<evidence type="ECO:0000313" key="3">
    <source>
        <dbReference type="Proteomes" id="UP000658278"/>
    </source>
</evidence>
<name>A0A934VH85_9BACT</name>
<feature type="transmembrane region" description="Helical" evidence="1">
    <location>
        <begin position="120"/>
        <end position="139"/>
    </location>
</feature>
<organism evidence="2 3">
    <name type="scientific">Haloferula rosea</name>
    <dbReference type="NCBI Taxonomy" id="490093"/>
    <lineage>
        <taxon>Bacteria</taxon>
        <taxon>Pseudomonadati</taxon>
        <taxon>Verrucomicrobiota</taxon>
        <taxon>Verrucomicrobiia</taxon>
        <taxon>Verrucomicrobiales</taxon>
        <taxon>Verrucomicrobiaceae</taxon>
        <taxon>Haloferula</taxon>
    </lineage>
</organism>
<keyword evidence="1" id="KW-0472">Membrane</keyword>
<reference evidence="2" key="1">
    <citation type="submission" date="2021-01" db="EMBL/GenBank/DDBJ databases">
        <title>Modified the classification status of verrucomicrobia.</title>
        <authorList>
            <person name="Feng X."/>
        </authorList>
    </citation>
    <scope>NUCLEOTIDE SEQUENCE</scope>
    <source>
        <strain evidence="2">KCTC 22201</strain>
    </source>
</reference>
<protein>
    <submittedName>
        <fullName evidence="2">Uncharacterized protein</fullName>
    </submittedName>
</protein>
<dbReference type="Proteomes" id="UP000658278">
    <property type="component" value="Unassembled WGS sequence"/>
</dbReference>
<evidence type="ECO:0000313" key="2">
    <source>
        <dbReference type="EMBL" id="MBK1828811.1"/>
    </source>
</evidence>
<accession>A0A934VH85</accession>
<gene>
    <name evidence="2" type="ORF">JIN81_17380</name>
</gene>
<evidence type="ECO:0000256" key="1">
    <source>
        <dbReference type="SAM" id="Phobius"/>
    </source>
</evidence>
<proteinExistence type="predicted"/>
<feature type="transmembrane region" description="Helical" evidence="1">
    <location>
        <begin position="97"/>
        <end position="114"/>
    </location>
</feature>
<keyword evidence="1" id="KW-1133">Transmembrane helix</keyword>
<dbReference type="EMBL" id="JAENII010000018">
    <property type="protein sequence ID" value="MBK1828811.1"/>
    <property type="molecule type" value="Genomic_DNA"/>
</dbReference>
<keyword evidence="3" id="KW-1185">Reference proteome</keyword>
<sequence length="206" mass="23724">MKLVRVGCESCGGNLEVNPRDRYVTCRYCDACLEVVHDDTAVASRVVRELVGENELLANKVEYFETRKRLEEFDKDWEARKAPMLWRWKEARFEPNGVMAFSQALILWAVALVFFSSFEIAVSTAAVIGGLGAAAFLEWRRWQIRRFRAEKAEMLAARLEITKVLDGLRVELGLPDGSVNGTEFVAEPEWESAYERKPEERYQDFF</sequence>
<keyword evidence="1" id="KW-0812">Transmembrane</keyword>
<comment type="caution">
    <text evidence="2">The sequence shown here is derived from an EMBL/GenBank/DDBJ whole genome shotgun (WGS) entry which is preliminary data.</text>
</comment>
<dbReference type="AlphaFoldDB" id="A0A934VH85"/>
<dbReference type="RefSeq" id="WP_200282956.1">
    <property type="nucleotide sequence ID" value="NZ_JAENII010000018.1"/>
</dbReference>